<name>A0ACC2JRT9_9PEZI</name>
<accession>A0ACC2JRT9</accession>
<keyword evidence="2" id="KW-1185">Reference proteome</keyword>
<dbReference type="EMBL" id="JAPUUL010000566">
    <property type="protein sequence ID" value="KAJ8130156.1"/>
    <property type="molecule type" value="Genomic_DNA"/>
</dbReference>
<comment type="caution">
    <text evidence="1">The sequence shown here is derived from an EMBL/GenBank/DDBJ whole genome shotgun (WGS) entry which is preliminary data.</text>
</comment>
<proteinExistence type="predicted"/>
<dbReference type="Proteomes" id="UP001153332">
    <property type="component" value="Unassembled WGS sequence"/>
</dbReference>
<sequence>MPEYRKLCTIAPLPAAYRQQQKQRRNRYTDEEWARQKDNILRLYRENSAQQVLEILRRDFNFPIGLRILRDKLREWGAPNKNLSHDDMTFVQKKRRQLRIEGKQTQFYHCSQPLAIERLERFDQRFSKPTKPDSSPLPETPDAITYDTPKPIPQVTPDTIQPEYCQAQPPESPEAGIMLVFTYIRAREPDSRNITHKHQMGKLAMQSSGISLEFRDQERLLLEAYQTGVEMRKRILLPEKGQALLPTNSLTLERGIHTTCFWATYPTDRTFDDDMKHTMIHYVQHAKFLQSTLRLLLLDMDNWTERWFPIKEEEGRELKRIIEGEMGSNTAYYPALTFLDLYVRISTPAPNTPILAKVSLGTDTQKVPVCSICETDVFSIQLFGTHQAISITIPLTKAPDPVHPPLMGDISTSFLKGGWEAAVAQSAGFQLLAPCQKLTSFEEQYEPCLERYEIRCDRGEWDPLVSSEYLEAFQAFPVEREHICCNRCCLTSPQTKEKDEKEFNAYPDHVDKFAMSPDHGGTWDPSGMLGHGGNERVNRT</sequence>
<evidence type="ECO:0000313" key="1">
    <source>
        <dbReference type="EMBL" id="KAJ8130156.1"/>
    </source>
</evidence>
<gene>
    <name evidence="1" type="ORF">O1611_g3472</name>
</gene>
<organism evidence="1 2">
    <name type="scientific">Lasiodiplodia mahajangana</name>
    <dbReference type="NCBI Taxonomy" id="1108764"/>
    <lineage>
        <taxon>Eukaryota</taxon>
        <taxon>Fungi</taxon>
        <taxon>Dikarya</taxon>
        <taxon>Ascomycota</taxon>
        <taxon>Pezizomycotina</taxon>
        <taxon>Dothideomycetes</taxon>
        <taxon>Dothideomycetes incertae sedis</taxon>
        <taxon>Botryosphaeriales</taxon>
        <taxon>Botryosphaeriaceae</taxon>
        <taxon>Lasiodiplodia</taxon>
    </lineage>
</organism>
<reference evidence="1" key="1">
    <citation type="submission" date="2022-12" db="EMBL/GenBank/DDBJ databases">
        <title>Genome Sequence of Lasiodiplodia mahajangana.</title>
        <authorList>
            <person name="Buettner E."/>
        </authorList>
    </citation>
    <scope>NUCLEOTIDE SEQUENCE</scope>
    <source>
        <strain evidence="1">VT137</strain>
    </source>
</reference>
<protein>
    <submittedName>
        <fullName evidence="1">Uncharacterized protein</fullName>
    </submittedName>
</protein>
<evidence type="ECO:0000313" key="2">
    <source>
        <dbReference type="Proteomes" id="UP001153332"/>
    </source>
</evidence>